<dbReference type="PRINTS" id="PR00092">
    <property type="entry name" value="TYROSINASE"/>
</dbReference>
<protein>
    <recommendedName>
        <fullName evidence="3">Tyrosinase copper-binding domain-containing protein</fullName>
    </recommendedName>
</protein>
<dbReference type="SUPFAM" id="SSF48056">
    <property type="entry name" value="Di-copper centre-containing domain"/>
    <property type="match status" value="1"/>
</dbReference>
<dbReference type="PROSITE" id="PS00497">
    <property type="entry name" value="TYROSINASE_1"/>
    <property type="match status" value="1"/>
</dbReference>
<evidence type="ECO:0000256" key="1">
    <source>
        <dbReference type="ARBA" id="ARBA00022723"/>
    </source>
</evidence>
<keyword evidence="1" id="KW-0479">Metal-binding</keyword>
<evidence type="ECO:0000313" key="5">
    <source>
        <dbReference type="Proteomes" id="UP000218231"/>
    </source>
</evidence>
<keyword evidence="2" id="KW-1133">Transmembrane helix</keyword>
<reference evidence="4 5" key="1">
    <citation type="journal article" date="2017" name="Curr. Biol.">
        <title>Genome architecture and evolution of a unichromosomal asexual nematode.</title>
        <authorList>
            <person name="Fradin H."/>
            <person name="Zegar C."/>
            <person name="Gutwein M."/>
            <person name="Lucas J."/>
            <person name="Kovtun M."/>
            <person name="Corcoran D."/>
            <person name="Baugh L.R."/>
            <person name="Kiontke K."/>
            <person name="Gunsalus K."/>
            <person name="Fitch D.H."/>
            <person name="Piano F."/>
        </authorList>
    </citation>
    <scope>NUCLEOTIDE SEQUENCE [LARGE SCALE GENOMIC DNA]</scope>
    <source>
        <strain evidence="4">PF1309</strain>
    </source>
</reference>
<dbReference type="Proteomes" id="UP000218231">
    <property type="component" value="Unassembled WGS sequence"/>
</dbReference>
<keyword evidence="2" id="KW-0812">Transmembrane</keyword>
<evidence type="ECO:0000256" key="2">
    <source>
        <dbReference type="SAM" id="Phobius"/>
    </source>
</evidence>
<dbReference type="AlphaFoldDB" id="A0A2A2KE11"/>
<feature type="transmembrane region" description="Helical" evidence="2">
    <location>
        <begin position="26"/>
        <end position="44"/>
    </location>
</feature>
<dbReference type="Pfam" id="PF00264">
    <property type="entry name" value="Tyrosinase"/>
    <property type="match status" value="1"/>
</dbReference>
<dbReference type="PANTHER" id="PTHR11474">
    <property type="entry name" value="TYROSINASE FAMILY MEMBER"/>
    <property type="match status" value="1"/>
</dbReference>
<evidence type="ECO:0000313" key="4">
    <source>
        <dbReference type="EMBL" id="PAV72093.1"/>
    </source>
</evidence>
<dbReference type="OrthoDB" id="6132182at2759"/>
<gene>
    <name evidence="4" type="ORF">WR25_20782</name>
</gene>
<evidence type="ECO:0000259" key="3">
    <source>
        <dbReference type="PROSITE" id="PS00497"/>
    </source>
</evidence>
<feature type="domain" description="Tyrosinase copper-binding" evidence="3">
    <location>
        <begin position="182"/>
        <end position="199"/>
    </location>
</feature>
<organism evidence="4 5">
    <name type="scientific">Diploscapter pachys</name>
    <dbReference type="NCBI Taxonomy" id="2018661"/>
    <lineage>
        <taxon>Eukaryota</taxon>
        <taxon>Metazoa</taxon>
        <taxon>Ecdysozoa</taxon>
        <taxon>Nematoda</taxon>
        <taxon>Chromadorea</taxon>
        <taxon>Rhabditida</taxon>
        <taxon>Rhabditina</taxon>
        <taxon>Rhabditomorpha</taxon>
        <taxon>Rhabditoidea</taxon>
        <taxon>Rhabditidae</taxon>
        <taxon>Diploscapter</taxon>
    </lineage>
</organism>
<name>A0A2A2KE11_9BILA</name>
<dbReference type="GO" id="GO:0046872">
    <property type="term" value="F:metal ion binding"/>
    <property type="evidence" value="ECO:0007669"/>
    <property type="project" value="UniProtKB-KW"/>
</dbReference>
<dbReference type="Gene3D" id="1.10.1280.10">
    <property type="entry name" value="Di-copper center containing domain from catechol oxidase"/>
    <property type="match status" value="1"/>
</dbReference>
<dbReference type="GO" id="GO:0016491">
    <property type="term" value="F:oxidoreductase activity"/>
    <property type="evidence" value="ECO:0007669"/>
    <property type="project" value="InterPro"/>
</dbReference>
<dbReference type="InterPro" id="IPR008922">
    <property type="entry name" value="Di-copper_centre_dom_sf"/>
</dbReference>
<keyword evidence="5" id="KW-1185">Reference proteome</keyword>
<dbReference type="EMBL" id="LIAE01008849">
    <property type="protein sequence ID" value="PAV72093.1"/>
    <property type="molecule type" value="Genomic_DNA"/>
</dbReference>
<proteinExistence type="predicted"/>
<dbReference type="InterPro" id="IPR050316">
    <property type="entry name" value="Tyrosinase/Hemocyanin"/>
</dbReference>
<comment type="caution">
    <text evidence="4">The sequence shown here is derived from an EMBL/GenBank/DDBJ whole genome shotgun (WGS) entry which is preliminary data.</text>
</comment>
<dbReference type="InterPro" id="IPR002227">
    <property type="entry name" value="Tyrosinase_Cu-bd"/>
</dbReference>
<dbReference type="PANTHER" id="PTHR11474:SF50">
    <property type="entry name" value="TYROSINASE COPPER-BINDING DOMAIN-CONTAINING PROTEIN"/>
    <property type="match status" value="1"/>
</dbReference>
<keyword evidence="2" id="KW-0472">Membrane</keyword>
<dbReference type="STRING" id="2018661.A0A2A2KE11"/>
<accession>A0A2A2KE11</accession>
<sequence length="488" mass="57338">MTAPKYNSAAKYNYNPANCYKDRIRLCIFIVSVLCSFYILYLYTSSEMKEQNDRSSLNYTMPWFRIPRKDDDKIQLDQIEESSFGVHFVPPNDVFIPPDWSEEEMKYLPCLSRKCVCGYFKGKWKNESCIVRKGIKLQRAYRQEIRTLSDEKRKRWEKMLNELKTSGVFSRLARNHKYSGVHAGPAFLLWHREFLKRAELIYRKHMGPEDINMGVPYWDSSLDWPLPTPKHSIFFSKFLVGEVDEDGLVKNGPYHNWTTIEGRPQILRQFDKVEEGELLNDARIKWLITNPDIDMIFGASRPLVTCSNKKHLDPRMFELSHNYVHFFINGDMASSHGASNDILFYLHHSMMDWVLEFWRRNMQTRQQRESIYPVSDPNCYPMWHFAESFMPMLPPFTNRMGLSNGYTDEMYEFAPRPTCTKQKPDCGSNYLFCYVPSNQQDSPYCVSKVRLGGNCTGFEDHPVCFEAKCLRNPDAENEFSCQEKILNA</sequence>